<keyword evidence="3" id="KW-1185">Reference proteome</keyword>
<protein>
    <recommendedName>
        <fullName evidence="1">Anaphase-promoting complex subunit 2 C-terminal domain-containing protein</fullName>
    </recommendedName>
</protein>
<accession>A0A1B7TI80</accession>
<dbReference type="InterPro" id="IPR036388">
    <property type="entry name" value="WH-like_DNA-bd_sf"/>
</dbReference>
<comment type="caution">
    <text evidence="2">The sequence shown here is derived from an EMBL/GenBank/DDBJ whole genome shotgun (WGS) entry which is preliminary data.</text>
</comment>
<evidence type="ECO:0000259" key="1">
    <source>
        <dbReference type="SMART" id="SM01013"/>
    </source>
</evidence>
<dbReference type="SUPFAM" id="SSF46785">
    <property type="entry name" value="Winged helix' DNA-binding domain"/>
    <property type="match status" value="1"/>
</dbReference>
<dbReference type="PANTHER" id="PTHR45957">
    <property type="entry name" value="ANAPHASE-PROMOTING COMPLEX SUBUNIT 2"/>
    <property type="match status" value="1"/>
</dbReference>
<feature type="domain" description="Anaphase-promoting complex subunit 2 C-terminal" evidence="1">
    <location>
        <begin position="823"/>
        <end position="884"/>
    </location>
</feature>
<dbReference type="InterPro" id="IPR036390">
    <property type="entry name" value="WH_DNA-bd_sf"/>
</dbReference>
<dbReference type="SMART" id="SM01013">
    <property type="entry name" value="APC2"/>
    <property type="match status" value="1"/>
</dbReference>
<dbReference type="OrthoDB" id="5581181at2759"/>
<dbReference type="GO" id="GO:0007091">
    <property type="term" value="P:metaphase/anaphase transition of mitotic cell cycle"/>
    <property type="evidence" value="ECO:0007669"/>
    <property type="project" value="TreeGrafter"/>
</dbReference>
<dbReference type="InterPro" id="IPR014786">
    <property type="entry name" value="ANAPC2_C"/>
</dbReference>
<reference evidence="3" key="1">
    <citation type="journal article" date="2016" name="Proc. Natl. Acad. Sci. U.S.A.">
        <title>Comparative genomics of biotechnologically important yeasts.</title>
        <authorList>
            <person name="Riley R."/>
            <person name="Haridas S."/>
            <person name="Wolfe K.H."/>
            <person name="Lopes M.R."/>
            <person name="Hittinger C.T."/>
            <person name="Goeker M."/>
            <person name="Salamov A.A."/>
            <person name="Wisecaver J.H."/>
            <person name="Long T.M."/>
            <person name="Calvey C.H."/>
            <person name="Aerts A.L."/>
            <person name="Barry K.W."/>
            <person name="Choi C."/>
            <person name="Clum A."/>
            <person name="Coughlan A.Y."/>
            <person name="Deshpande S."/>
            <person name="Douglass A.P."/>
            <person name="Hanson S.J."/>
            <person name="Klenk H.-P."/>
            <person name="LaButti K.M."/>
            <person name="Lapidus A."/>
            <person name="Lindquist E.A."/>
            <person name="Lipzen A.M."/>
            <person name="Meier-Kolthoff J.P."/>
            <person name="Ohm R.A."/>
            <person name="Otillar R.P."/>
            <person name="Pangilinan J.L."/>
            <person name="Peng Y."/>
            <person name="Rokas A."/>
            <person name="Rosa C.A."/>
            <person name="Scheuner C."/>
            <person name="Sibirny A.A."/>
            <person name="Slot J.C."/>
            <person name="Stielow J.B."/>
            <person name="Sun H."/>
            <person name="Kurtzman C.P."/>
            <person name="Blackwell M."/>
            <person name="Grigoriev I.V."/>
            <person name="Jeffries T.W."/>
        </authorList>
    </citation>
    <scope>NUCLEOTIDE SEQUENCE [LARGE SCALE GENOMIC DNA]</scope>
    <source>
        <strain evidence="3">NRRL Y-1626</strain>
    </source>
</reference>
<name>A0A1B7TI80_9ASCO</name>
<dbReference type="Proteomes" id="UP000092321">
    <property type="component" value="Unassembled WGS sequence"/>
</dbReference>
<dbReference type="PANTHER" id="PTHR45957:SF1">
    <property type="entry name" value="ANAPHASE-PROMOTING COMPLEX SUBUNIT 2"/>
    <property type="match status" value="1"/>
</dbReference>
<dbReference type="AlphaFoldDB" id="A0A1B7TI80"/>
<organism evidence="2 3">
    <name type="scientific">Hanseniaspora valbyensis NRRL Y-1626</name>
    <dbReference type="NCBI Taxonomy" id="766949"/>
    <lineage>
        <taxon>Eukaryota</taxon>
        <taxon>Fungi</taxon>
        <taxon>Dikarya</taxon>
        <taxon>Ascomycota</taxon>
        <taxon>Saccharomycotina</taxon>
        <taxon>Saccharomycetes</taxon>
        <taxon>Saccharomycodales</taxon>
        <taxon>Saccharomycodaceae</taxon>
        <taxon>Hanseniaspora</taxon>
    </lineage>
</organism>
<evidence type="ECO:0000313" key="2">
    <source>
        <dbReference type="EMBL" id="OBA28444.1"/>
    </source>
</evidence>
<dbReference type="GO" id="GO:0070979">
    <property type="term" value="P:protein K11-linked ubiquitination"/>
    <property type="evidence" value="ECO:0007669"/>
    <property type="project" value="TreeGrafter"/>
</dbReference>
<dbReference type="GO" id="GO:0005680">
    <property type="term" value="C:anaphase-promoting complex"/>
    <property type="evidence" value="ECO:0007669"/>
    <property type="project" value="TreeGrafter"/>
</dbReference>
<dbReference type="InterPro" id="IPR044554">
    <property type="entry name" value="ANAPC2"/>
</dbReference>
<dbReference type="Pfam" id="PF08672">
    <property type="entry name" value="ANAPC2"/>
    <property type="match status" value="1"/>
</dbReference>
<dbReference type="Gene3D" id="1.10.10.10">
    <property type="entry name" value="Winged helix-like DNA-binding domain superfamily/Winged helix DNA-binding domain"/>
    <property type="match status" value="1"/>
</dbReference>
<evidence type="ECO:0000313" key="3">
    <source>
        <dbReference type="Proteomes" id="UP000092321"/>
    </source>
</evidence>
<proteinExistence type="predicted"/>
<dbReference type="EMBL" id="LXPE01000003">
    <property type="protein sequence ID" value="OBA28444.1"/>
    <property type="molecule type" value="Genomic_DNA"/>
</dbReference>
<sequence length="888" mass="104838">MSFDYNVDKEHTLHLPSAASKLKSYYTSKQKELDIIIDNKEINNIFANNTTSYTPKTDNNNDVYQRTDFKQLLNQITSKLDSIDLEHLQSNIDLINPSSEYFCSKPTEFSIFYTNKELKNELWETLYLIYEILIKNTFFEKFKTCNDYESLSTLIKNFEKPFKNHDIPFIYKPKFEILLETLKKYNFEKNIEFRNSFKFSLEYCFQNKLHSSFIELYNWSKELLDYENILFDLFCNNIMKIFNNNFENDNLFKTVQIYDKNIETLIFEHLLFDLKYYENFMLDDENKKPFYDKIKRFITLQKLKQRCQKSYEICIEDVHDQEQVLIELKHFFEQKNEYVDLFTNNLQEAVNKRINQGDILKNNYFNKKDSLFKISTEELIFMYTKLLKAMKILGPISNSMKHLIFPIVIEKIKQQNDASSVLCLAIFDSKTAIYLNDITILGKKYQFDMNIVSGIKKEFENNHISTVDYDMNQQITKSSFDTWFDKIFLNWKPEPIKDKFKSTTNNISNYNDFLNVVAKVSTHDKFKDEEKSTLHYLVMTLFPQNKEVLLNEFVKISKHLFLNPLFTSDDFTRWQDAMKSILSIVSNEDLSATDNDSPVTSLLQNLQIMVNDYHALYIHNENTFLGLSSNYWNIEEEIDYSMVANIFKNSNFAIICGEIELLYKKYASDNIGQKVNILYDKSCIEVNLTFADGRVVHEKVPFLSGILIYYLADNDVKETFDISLLKNIVPFNSLDGKILEKALDLWVQKLVLSKNDNTSDYKIIENVNAHLATLELQKSFQINKKIEQKEIIKTDHNIVEKDINYLLKKYNFEIEIHNYLEPFIKGLIMNQKKALSFNNIQSWLNLSVQSNNRNSLTSSQLETYLNLLVEANVLVITSNNCYRLAPKK</sequence>
<gene>
    <name evidence="2" type="ORF">HANVADRAFT_47129</name>
</gene>